<evidence type="ECO:0000313" key="2">
    <source>
        <dbReference type="EMBL" id="KKT65858.1"/>
    </source>
</evidence>
<name>A0A0G1J3B7_9BACT</name>
<protein>
    <submittedName>
        <fullName evidence="2">Uncharacterized protein</fullName>
    </submittedName>
</protein>
<feature type="transmembrane region" description="Helical" evidence="1">
    <location>
        <begin position="77"/>
        <end position="99"/>
    </location>
</feature>
<comment type="caution">
    <text evidence="2">The sequence shown here is derived from an EMBL/GenBank/DDBJ whole genome shotgun (WGS) entry which is preliminary data.</text>
</comment>
<feature type="transmembrane region" description="Helical" evidence="1">
    <location>
        <begin position="119"/>
        <end position="136"/>
    </location>
</feature>
<keyword evidence="1" id="KW-1133">Transmembrane helix</keyword>
<evidence type="ECO:0000256" key="1">
    <source>
        <dbReference type="SAM" id="Phobius"/>
    </source>
</evidence>
<dbReference type="Proteomes" id="UP000033901">
    <property type="component" value="Unassembled WGS sequence"/>
</dbReference>
<dbReference type="EMBL" id="LCIZ01000036">
    <property type="protein sequence ID" value="KKT65858.1"/>
    <property type="molecule type" value="Genomic_DNA"/>
</dbReference>
<proteinExistence type="predicted"/>
<sequence>MEAVGPNYKYLLKGGLAGLALLIFYGLVMSLIGSSWQATWSQFKALWWLMVPLASGFGIQVGMYSKLRESVRIKTKGTLVASGSSAAAGMVACCAHHLADVLPFLGLAGVSIFLVRYQIPILLLSLAINIIGIAMMRKHLKMLDYENGS</sequence>
<feature type="transmembrane region" description="Helical" evidence="1">
    <location>
        <begin position="45"/>
        <end position="65"/>
    </location>
</feature>
<feature type="transmembrane region" description="Helical" evidence="1">
    <location>
        <begin position="12"/>
        <end position="33"/>
    </location>
</feature>
<evidence type="ECO:0000313" key="3">
    <source>
        <dbReference type="Proteomes" id="UP000033901"/>
    </source>
</evidence>
<reference evidence="2 3" key="1">
    <citation type="journal article" date="2015" name="Nature">
        <title>rRNA introns, odd ribosomes, and small enigmatic genomes across a large radiation of phyla.</title>
        <authorList>
            <person name="Brown C.T."/>
            <person name="Hug L.A."/>
            <person name="Thomas B.C."/>
            <person name="Sharon I."/>
            <person name="Castelle C.J."/>
            <person name="Singh A."/>
            <person name="Wilkins M.J."/>
            <person name="Williams K.H."/>
            <person name="Banfield J.F."/>
        </authorList>
    </citation>
    <scope>NUCLEOTIDE SEQUENCE [LARGE SCALE GENOMIC DNA]</scope>
</reference>
<keyword evidence="1" id="KW-0472">Membrane</keyword>
<accession>A0A0G1J3B7</accession>
<keyword evidence="1" id="KW-0812">Transmembrane</keyword>
<dbReference type="AlphaFoldDB" id="A0A0G1J3B7"/>
<gene>
    <name evidence="2" type="ORF">UW61_C0036G0010</name>
</gene>
<organism evidence="2 3">
    <name type="scientific">Candidatus Curtissbacteria bacterium GW2011_GWC1_44_33</name>
    <dbReference type="NCBI Taxonomy" id="1618413"/>
    <lineage>
        <taxon>Bacteria</taxon>
        <taxon>Candidatus Curtissiibacteriota</taxon>
    </lineage>
</organism>